<evidence type="ECO:0000313" key="1">
    <source>
        <dbReference type="EMBL" id="AQS54418.1"/>
    </source>
</evidence>
<geneLocation type="plasmid" evidence="2"/>
<dbReference type="Pfam" id="PF19807">
    <property type="entry name" value="DUF6290"/>
    <property type="match status" value="1"/>
</dbReference>
<dbReference type="RefSeq" id="WP_062471987.1">
    <property type="nucleotide sequence ID" value="NZ_BBYN01000034.1"/>
</dbReference>
<proteinExistence type="predicted"/>
<accession>A0A1S6IS85</accession>
<keyword evidence="2" id="KW-1185">Reference proteome</keyword>
<evidence type="ECO:0000313" key="2">
    <source>
        <dbReference type="Proteomes" id="UP000188993"/>
    </source>
</evidence>
<protein>
    <submittedName>
        <fullName evidence="1">Uncharacterized protein</fullName>
    </submittedName>
</protein>
<name>A0A1S6IS85_9LACT</name>
<gene>
    <name evidence="1" type="ORF">BW727_200015</name>
</gene>
<dbReference type="AlphaFoldDB" id="A0A1S6IS85"/>
<dbReference type="EMBL" id="CP019729">
    <property type="protein sequence ID" value="AQS54418.1"/>
    <property type="molecule type" value="Genomic_DNA"/>
</dbReference>
<dbReference type="InterPro" id="IPR046257">
    <property type="entry name" value="DUF6290"/>
</dbReference>
<dbReference type="NCBIfam" id="NF046040">
    <property type="entry name" value="RelB_antitoxin"/>
    <property type="match status" value="1"/>
</dbReference>
<sequence length="78" mass="8937">MATITVRLNEEEQEAFQAYATLHDIPLSTLFKQTLERQIEDEIDLAHIKAYEAELKEGTTEIHDHDTVMKMLGLSHAL</sequence>
<dbReference type="KEGG" id="jda:BW727_200015"/>
<reference evidence="1 2" key="1">
    <citation type="journal article" date="2014" name="Int. J. Syst. Evol. Microbiol.">
        <title>Jeotgalibaca dankookensis gen. nov., sp. nov., a member of the family Carnobacteriaceae, isolated from seujeot (Korean traditional food).</title>
        <authorList>
            <person name="Lee D.G."/>
            <person name="Trujillo M.E."/>
            <person name="Kang H."/>
            <person name="Ahn T.Y."/>
        </authorList>
    </citation>
    <scope>NUCLEOTIDE SEQUENCE [LARGE SCALE GENOMIC DNA]</scope>
    <source>
        <strain evidence="1 2">EX-07</strain>
        <plasmid evidence="2">Plasmid</plasmid>
    </source>
</reference>
<dbReference type="Proteomes" id="UP000188993">
    <property type="component" value="Plasmid unnamed"/>
</dbReference>
<organism evidence="1 2">
    <name type="scientific">Jeotgalibaca dankookensis</name>
    <dbReference type="NCBI Taxonomy" id="708126"/>
    <lineage>
        <taxon>Bacteria</taxon>
        <taxon>Bacillati</taxon>
        <taxon>Bacillota</taxon>
        <taxon>Bacilli</taxon>
        <taxon>Lactobacillales</taxon>
        <taxon>Carnobacteriaceae</taxon>
        <taxon>Jeotgalibaca</taxon>
    </lineage>
</organism>
<keyword evidence="1" id="KW-0614">Plasmid</keyword>